<name>A0AAV7VGE8_PLEWA</name>
<gene>
    <name evidence="1" type="ORF">NDU88_003553</name>
</gene>
<sequence>MQQPPAGLVLATSKPVQSFQSADETVLTRHVPLNALLLCETQTFHRVKLAARLSIARAHFSLQADDSTARSREPSQAFAAQLLLSASSCLSVSSALPPLLSITVDDSQSAVRLRALQSGTRAASRALTYTGIIQPLTFRERRD</sequence>
<evidence type="ECO:0000313" key="2">
    <source>
        <dbReference type="Proteomes" id="UP001066276"/>
    </source>
</evidence>
<keyword evidence="2" id="KW-1185">Reference proteome</keyword>
<dbReference type="AlphaFoldDB" id="A0AAV7VGE8"/>
<dbReference type="Proteomes" id="UP001066276">
    <property type="component" value="Chromosome 2_1"/>
</dbReference>
<accession>A0AAV7VGE8</accession>
<dbReference type="EMBL" id="JANPWB010000003">
    <property type="protein sequence ID" value="KAJ1199720.1"/>
    <property type="molecule type" value="Genomic_DNA"/>
</dbReference>
<protein>
    <submittedName>
        <fullName evidence="1">Uncharacterized protein</fullName>
    </submittedName>
</protein>
<reference evidence="1" key="1">
    <citation type="journal article" date="2022" name="bioRxiv">
        <title>Sequencing and chromosome-scale assembly of the giantPleurodeles waltlgenome.</title>
        <authorList>
            <person name="Brown T."/>
            <person name="Elewa A."/>
            <person name="Iarovenko S."/>
            <person name="Subramanian E."/>
            <person name="Araus A.J."/>
            <person name="Petzold A."/>
            <person name="Susuki M."/>
            <person name="Suzuki K.-i.T."/>
            <person name="Hayashi T."/>
            <person name="Toyoda A."/>
            <person name="Oliveira C."/>
            <person name="Osipova E."/>
            <person name="Leigh N.D."/>
            <person name="Simon A."/>
            <person name="Yun M.H."/>
        </authorList>
    </citation>
    <scope>NUCLEOTIDE SEQUENCE</scope>
    <source>
        <strain evidence="1">20211129_DDA</strain>
        <tissue evidence="1">Liver</tissue>
    </source>
</reference>
<evidence type="ECO:0000313" key="1">
    <source>
        <dbReference type="EMBL" id="KAJ1199720.1"/>
    </source>
</evidence>
<organism evidence="1 2">
    <name type="scientific">Pleurodeles waltl</name>
    <name type="common">Iberian ribbed newt</name>
    <dbReference type="NCBI Taxonomy" id="8319"/>
    <lineage>
        <taxon>Eukaryota</taxon>
        <taxon>Metazoa</taxon>
        <taxon>Chordata</taxon>
        <taxon>Craniata</taxon>
        <taxon>Vertebrata</taxon>
        <taxon>Euteleostomi</taxon>
        <taxon>Amphibia</taxon>
        <taxon>Batrachia</taxon>
        <taxon>Caudata</taxon>
        <taxon>Salamandroidea</taxon>
        <taxon>Salamandridae</taxon>
        <taxon>Pleurodelinae</taxon>
        <taxon>Pleurodeles</taxon>
    </lineage>
</organism>
<proteinExistence type="predicted"/>
<comment type="caution">
    <text evidence="1">The sequence shown here is derived from an EMBL/GenBank/DDBJ whole genome shotgun (WGS) entry which is preliminary data.</text>
</comment>